<gene>
    <name evidence="3" type="ORF">METZ01_LOCUS227445</name>
</gene>
<dbReference type="AlphaFoldDB" id="A0A382GK74"/>
<dbReference type="PANTHER" id="PTHR43208">
    <property type="entry name" value="ABC TRANSPORTER SUBSTRATE-BINDING PROTEIN"/>
    <property type="match status" value="1"/>
</dbReference>
<evidence type="ECO:0000313" key="3">
    <source>
        <dbReference type="EMBL" id="SVB74591.1"/>
    </source>
</evidence>
<sequence>MLLIRSLLALLIATAVSSVSMAAVTLEGDPKVAFIYFSPKNDGGWTESHERGRLKTAEALGIDPAYVENVGETTEAVREVVDLYLDRGYNIIIGTSYGFGDGLLEMAKENPNVAFMNAAGETTADNLETFYARTYEAWYLAGMAAGGVSKTNKIGIVAGFPVSIVNWDINAFARGARSINPDIEVIATFANTWYDPVKEKQTAEAMIEQGADVVACNMSSTAIVVAAEAAGAYSVGFQNDMSAAGPNGHLTSVVFNWEAYYIPAIKRMSAGN</sequence>
<dbReference type="CDD" id="cd19963">
    <property type="entry name" value="PBP1_BMP-like"/>
    <property type="match status" value="1"/>
</dbReference>
<dbReference type="InterPro" id="IPR028082">
    <property type="entry name" value="Peripla_BP_I"/>
</dbReference>
<dbReference type="Pfam" id="PF02608">
    <property type="entry name" value="Bmp"/>
    <property type="match status" value="1"/>
</dbReference>
<reference evidence="3" key="1">
    <citation type="submission" date="2018-05" db="EMBL/GenBank/DDBJ databases">
        <authorList>
            <person name="Lanie J.A."/>
            <person name="Ng W.-L."/>
            <person name="Kazmierczak K.M."/>
            <person name="Andrzejewski T.M."/>
            <person name="Davidsen T.M."/>
            <person name="Wayne K.J."/>
            <person name="Tettelin H."/>
            <person name="Glass J.I."/>
            <person name="Rusch D."/>
            <person name="Podicherti R."/>
            <person name="Tsui H.-C.T."/>
            <person name="Winkler M.E."/>
        </authorList>
    </citation>
    <scope>NUCLEOTIDE SEQUENCE</scope>
</reference>
<feature type="non-terminal residue" evidence="3">
    <location>
        <position position="272"/>
    </location>
</feature>
<accession>A0A382GK74</accession>
<evidence type="ECO:0000256" key="1">
    <source>
        <dbReference type="ARBA" id="ARBA00022729"/>
    </source>
</evidence>
<evidence type="ECO:0000259" key="2">
    <source>
        <dbReference type="Pfam" id="PF02608"/>
    </source>
</evidence>
<dbReference type="Gene3D" id="3.40.50.2300">
    <property type="match status" value="2"/>
</dbReference>
<name>A0A382GK74_9ZZZZ</name>
<feature type="domain" description="ABC transporter substrate-binding protein PnrA-like" evidence="2">
    <location>
        <begin position="31"/>
        <end position="270"/>
    </location>
</feature>
<dbReference type="InterPro" id="IPR052910">
    <property type="entry name" value="ABC-Purine-Binding"/>
</dbReference>
<keyword evidence="1" id="KW-0732">Signal</keyword>
<protein>
    <recommendedName>
        <fullName evidence="2">ABC transporter substrate-binding protein PnrA-like domain-containing protein</fullName>
    </recommendedName>
</protein>
<dbReference type="InterPro" id="IPR003760">
    <property type="entry name" value="PnrA-like"/>
</dbReference>
<organism evidence="3">
    <name type="scientific">marine metagenome</name>
    <dbReference type="NCBI Taxonomy" id="408172"/>
    <lineage>
        <taxon>unclassified sequences</taxon>
        <taxon>metagenomes</taxon>
        <taxon>ecological metagenomes</taxon>
    </lineage>
</organism>
<dbReference type="EMBL" id="UINC01055562">
    <property type="protein sequence ID" value="SVB74591.1"/>
    <property type="molecule type" value="Genomic_DNA"/>
</dbReference>
<dbReference type="SUPFAM" id="SSF53822">
    <property type="entry name" value="Periplasmic binding protein-like I"/>
    <property type="match status" value="1"/>
</dbReference>
<dbReference type="PANTHER" id="PTHR43208:SF1">
    <property type="entry name" value="ABC TRANSPORTER SUBSTRATE-BINDING PROTEIN"/>
    <property type="match status" value="1"/>
</dbReference>
<proteinExistence type="predicted"/>
<dbReference type="GO" id="GO:0005886">
    <property type="term" value="C:plasma membrane"/>
    <property type="evidence" value="ECO:0007669"/>
    <property type="project" value="InterPro"/>
</dbReference>